<keyword evidence="1" id="KW-1133">Transmembrane helix</keyword>
<dbReference type="Proteomes" id="UP001501009">
    <property type="component" value="Unassembled WGS sequence"/>
</dbReference>
<dbReference type="EMBL" id="BAABDE010000015">
    <property type="protein sequence ID" value="GAA3796401.1"/>
    <property type="molecule type" value="Genomic_DNA"/>
</dbReference>
<keyword evidence="3" id="KW-1185">Reference proteome</keyword>
<feature type="transmembrane region" description="Helical" evidence="1">
    <location>
        <begin position="63"/>
        <end position="87"/>
    </location>
</feature>
<feature type="transmembrane region" description="Helical" evidence="1">
    <location>
        <begin position="118"/>
        <end position="140"/>
    </location>
</feature>
<sequence>MLGTALAWGIAQSDRLGLGILHAIPVFGICTVAGVLAADALIPKRQGPVRQAGLTPRRIRDFLPIRFATLLATQAAVLITLLTAAAITASADDMGRASRSLSAACGGLTESHGPWPGLFYSAPIFGALGVGSTACGYALYRITRRPAPDGDSALLAADEEQRRDRALAVTAAWGLLVSAPLAGAAFFASGALRSLSCLGPAPHAVGWALLPVAATAGCTAAWSVFVLAAPLSVPRRQP</sequence>
<name>A0ABP7HMP4_9ACTN</name>
<evidence type="ECO:0000313" key="2">
    <source>
        <dbReference type="EMBL" id="GAA3796401.1"/>
    </source>
</evidence>
<comment type="caution">
    <text evidence="2">The sequence shown here is derived from an EMBL/GenBank/DDBJ whole genome shotgun (WGS) entry which is preliminary data.</text>
</comment>
<feature type="transmembrane region" description="Helical" evidence="1">
    <location>
        <begin position="208"/>
        <end position="233"/>
    </location>
</feature>
<keyword evidence="1" id="KW-0812">Transmembrane</keyword>
<feature type="transmembrane region" description="Helical" evidence="1">
    <location>
        <begin position="166"/>
        <end position="188"/>
    </location>
</feature>
<feature type="transmembrane region" description="Helical" evidence="1">
    <location>
        <begin position="20"/>
        <end position="42"/>
    </location>
</feature>
<reference evidence="3" key="1">
    <citation type="journal article" date="2019" name="Int. J. Syst. Evol. Microbiol.">
        <title>The Global Catalogue of Microorganisms (GCM) 10K type strain sequencing project: providing services to taxonomists for standard genome sequencing and annotation.</title>
        <authorList>
            <consortium name="The Broad Institute Genomics Platform"/>
            <consortium name="The Broad Institute Genome Sequencing Center for Infectious Disease"/>
            <person name="Wu L."/>
            <person name="Ma J."/>
        </authorList>
    </citation>
    <scope>NUCLEOTIDE SEQUENCE [LARGE SCALE GENOMIC DNA]</scope>
    <source>
        <strain evidence="3">JCM 17138</strain>
    </source>
</reference>
<accession>A0ABP7HMP4</accession>
<keyword evidence="1" id="KW-0472">Membrane</keyword>
<evidence type="ECO:0000313" key="3">
    <source>
        <dbReference type="Proteomes" id="UP001501009"/>
    </source>
</evidence>
<proteinExistence type="predicted"/>
<gene>
    <name evidence="2" type="ORF">GCM10022403_032810</name>
</gene>
<evidence type="ECO:0008006" key="4">
    <source>
        <dbReference type="Google" id="ProtNLM"/>
    </source>
</evidence>
<organism evidence="2 3">
    <name type="scientific">Streptomyces coacervatus</name>
    <dbReference type="NCBI Taxonomy" id="647381"/>
    <lineage>
        <taxon>Bacteria</taxon>
        <taxon>Bacillati</taxon>
        <taxon>Actinomycetota</taxon>
        <taxon>Actinomycetes</taxon>
        <taxon>Kitasatosporales</taxon>
        <taxon>Streptomycetaceae</taxon>
        <taxon>Streptomyces</taxon>
    </lineage>
</organism>
<evidence type="ECO:0000256" key="1">
    <source>
        <dbReference type="SAM" id="Phobius"/>
    </source>
</evidence>
<protein>
    <recommendedName>
        <fullName evidence="4">Integral membrane protein</fullName>
    </recommendedName>
</protein>